<sequence>MAKFIACGEFVKRQTLESGFSHYDGTWEQLENLVSTYMSMSGCTRQGYKDGVILVDIDACDNFYSSIVKVNENTKLSASYGWRRPDEDGYIRIGTKANKQRAKYVTCVLYHKDVLDENNERETDAEWEIVAIKARVSKEEEPMDPYTMARNFLHLKGGTKGDFSAQQFAESIVYWNNHCTTVSKPKWYRVIVKFFRNLFGTENFN</sequence>
<dbReference type="InterPro" id="IPR021610">
    <property type="entry name" value="DUF3228"/>
</dbReference>
<dbReference type="Pfam" id="PF11539">
    <property type="entry name" value="DUF3228"/>
    <property type="match status" value="1"/>
</dbReference>
<dbReference type="PANTHER" id="PTHR38666:SF2">
    <property type="entry name" value="FLAGELLAR ASSOCIATED PROTEIN"/>
    <property type="match status" value="1"/>
</dbReference>
<protein>
    <submittedName>
        <fullName evidence="1">Uncharacterized protein</fullName>
    </submittedName>
</protein>
<dbReference type="PANTHER" id="PTHR38666">
    <property type="match status" value="1"/>
</dbReference>
<proteinExistence type="predicted"/>
<name>A0A6J5RX00_9CAUD</name>
<dbReference type="EMBL" id="LR797252">
    <property type="protein sequence ID" value="CAB4196785.1"/>
    <property type="molecule type" value="Genomic_DNA"/>
</dbReference>
<evidence type="ECO:0000313" key="1">
    <source>
        <dbReference type="EMBL" id="CAB4196785.1"/>
    </source>
</evidence>
<reference evidence="1" key="1">
    <citation type="submission" date="2020-05" db="EMBL/GenBank/DDBJ databases">
        <authorList>
            <person name="Chiriac C."/>
            <person name="Salcher M."/>
            <person name="Ghai R."/>
            <person name="Kavagutti S V."/>
        </authorList>
    </citation>
    <scope>NUCLEOTIDE SEQUENCE</scope>
</reference>
<organism evidence="1">
    <name type="scientific">uncultured Caudovirales phage</name>
    <dbReference type="NCBI Taxonomy" id="2100421"/>
    <lineage>
        <taxon>Viruses</taxon>
        <taxon>Duplodnaviria</taxon>
        <taxon>Heunggongvirae</taxon>
        <taxon>Uroviricota</taxon>
        <taxon>Caudoviricetes</taxon>
        <taxon>Peduoviridae</taxon>
        <taxon>Maltschvirus</taxon>
        <taxon>Maltschvirus maltsch</taxon>
    </lineage>
</organism>
<accession>A0A6J5RX00</accession>
<gene>
    <name evidence="1" type="ORF">UFOVP1290_305</name>
</gene>